<feature type="compositionally biased region" description="Basic and acidic residues" evidence="1">
    <location>
        <begin position="155"/>
        <end position="171"/>
    </location>
</feature>
<feature type="compositionally biased region" description="Acidic residues" evidence="1">
    <location>
        <begin position="67"/>
        <end position="79"/>
    </location>
</feature>
<evidence type="ECO:0000313" key="3">
    <source>
        <dbReference type="EMBL" id="KAJ8380770.1"/>
    </source>
</evidence>
<keyword evidence="2" id="KW-0812">Transmembrane</keyword>
<dbReference type="EMBL" id="JAINUF010000001">
    <property type="protein sequence ID" value="KAJ8380770.1"/>
    <property type="molecule type" value="Genomic_DNA"/>
</dbReference>
<evidence type="ECO:0000256" key="1">
    <source>
        <dbReference type="SAM" id="MobiDB-lite"/>
    </source>
</evidence>
<feature type="compositionally biased region" description="Basic and acidic residues" evidence="1">
    <location>
        <begin position="80"/>
        <end position="95"/>
    </location>
</feature>
<feature type="transmembrane region" description="Helical" evidence="2">
    <location>
        <begin position="382"/>
        <end position="404"/>
    </location>
</feature>
<comment type="caution">
    <text evidence="3">The sequence shown here is derived from an EMBL/GenBank/DDBJ whole genome shotgun (WGS) entry which is preliminary data.</text>
</comment>
<sequence length="428" mass="46424">MAYKPEQEVQQEKIKAVGCPVQEICQGKTMPWSSSSGPRPADTMGTDSKPVITCDEEVIKTSVEAEGLADGEMTEEGEEVEKGKVEEKAEEKVAEAEVAVQGAAEGFSSQSGSRFEGMPVSRPSPQENMETLRYEDAPRPATPMAEPGPHPARSPAEHGPHPARSPAEHGPHPARSPAEGQLKVTDGTAEQRKLKRRKAKPKMRPVEPASTEGGARKPCAPLRLQDFLCFKTPKFYTVFLLLWLLAPTVNCTVTPEPKTPSLESKSSPSLATETCAVCWEKTCATDVKTIWGKDKIPFKREDIPICSVDNLKPAFPCKTSDGRLVLRTGQRLQFEGGGKTFRSNNTPCSDLNLFHSPSPDIQHLYNITNSTAPNPTPTIPGWGIGAIFGGIAAIAIAIAIVIYLRSRNTKGQEQNGNPFEMMPLNNGN</sequence>
<proteinExistence type="predicted"/>
<gene>
    <name evidence="3" type="ORF">SKAU_G00015480</name>
</gene>
<feature type="compositionally biased region" description="Basic residues" evidence="1">
    <location>
        <begin position="193"/>
        <end position="203"/>
    </location>
</feature>
<evidence type="ECO:0000256" key="2">
    <source>
        <dbReference type="SAM" id="Phobius"/>
    </source>
</evidence>
<dbReference type="Proteomes" id="UP001152622">
    <property type="component" value="Chromosome 1"/>
</dbReference>
<organism evidence="3 4">
    <name type="scientific">Synaphobranchus kaupii</name>
    <name type="common">Kaup's arrowtooth eel</name>
    <dbReference type="NCBI Taxonomy" id="118154"/>
    <lineage>
        <taxon>Eukaryota</taxon>
        <taxon>Metazoa</taxon>
        <taxon>Chordata</taxon>
        <taxon>Craniata</taxon>
        <taxon>Vertebrata</taxon>
        <taxon>Euteleostomi</taxon>
        <taxon>Actinopterygii</taxon>
        <taxon>Neopterygii</taxon>
        <taxon>Teleostei</taxon>
        <taxon>Anguilliformes</taxon>
        <taxon>Synaphobranchidae</taxon>
        <taxon>Synaphobranchus</taxon>
    </lineage>
</organism>
<dbReference type="AlphaFoldDB" id="A0A9Q1GBZ5"/>
<name>A0A9Q1GBZ5_SYNKA</name>
<protein>
    <submittedName>
        <fullName evidence="3">Uncharacterized protein</fullName>
    </submittedName>
</protein>
<keyword evidence="2" id="KW-0472">Membrane</keyword>
<evidence type="ECO:0000313" key="4">
    <source>
        <dbReference type="Proteomes" id="UP001152622"/>
    </source>
</evidence>
<feature type="region of interest" description="Disordered" evidence="1">
    <location>
        <begin position="27"/>
        <end position="215"/>
    </location>
</feature>
<reference evidence="3" key="1">
    <citation type="journal article" date="2023" name="Science">
        <title>Genome structures resolve the early diversification of teleost fishes.</title>
        <authorList>
            <person name="Parey E."/>
            <person name="Louis A."/>
            <person name="Montfort J."/>
            <person name="Bouchez O."/>
            <person name="Roques C."/>
            <person name="Iampietro C."/>
            <person name="Lluch J."/>
            <person name="Castinel A."/>
            <person name="Donnadieu C."/>
            <person name="Desvignes T."/>
            <person name="Floi Bucao C."/>
            <person name="Jouanno E."/>
            <person name="Wen M."/>
            <person name="Mejri S."/>
            <person name="Dirks R."/>
            <person name="Jansen H."/>
            <person name="Henkel C."/>
            <person name="Chen W.J."/>
            <person name="Zahm M."/>
            <person name="Cabau C."/>
            <person name="Klopp C."/>
            <person name="Thompson A.W."/>
            <person name="Robinson-Rechavi M."/>
            <person name="Braasch I."/>
            <person name="Lecointre G."/>
            <person name="Bobe J."/>
            <person name="Postlethwait J.H."/>
            <person name="Berthelot C."/>
            <person name="Roest Crollius H."/>
            <person name="Guiguen Y."/>
        </authorList>
    </citation>
    <scope>NUCLEOTIDE SEQUENCE</scope>
    <source>
        <strain evidence="3">WJC10195</strain>
    </source>
</reference>
<feature type="compositionally biased region" description="Low complexity" evidence="1">
    <location>
        <begin position="96"/>
        <end position="106"/>
    </location>
</feature>
<keyword evidence="2" id="KW-1133">Transmembrane helix</keyword>
<accession>A0A9Q1GBZ5</accession>
<keyword evidence="4" id="KW-1185">Reference proteome</keyword>